<organism evidence="6 7">
    <name type="scientific">Agrilutibacter niabensis</name>
    <dbReference type="NCBI Taxonomy" id="380628"/>
    <lineage>
        <taxon>Bacteria</taxon>
        <taxon>Pseudomonadati</taxon>
        <taxon>Pseudomonadota</taxon>
        <taxon>Gammaproteobacteria</taxon>
        <taxon>Lysobacterales</taxon>
        <taxon>Lysobacteraceae</taxon>
        <taxon>Agrilutibacter</taxon>
    </lineage>
</organism>
<dbReference type="Gene3D" id="3.30.160.390">
    <property type="entry name" value="Integrase, DNA-binding domain"/>
    <property type="match status" value="1"/>
</dbReference>
<feature type="domain" description="Tyr recombinase" evidence="5">
    <location>
        <begin position="227"/>
        <end position="396"/>
    </location>
</feature>
<reference evidence="6 7" key="1">
    <citation type="submission" date="2023-07" db="EMBL/GenBank/DDBJ databases">
        <title>Sorghum-associated microbial communities from plants grown in Nebraska, USA.</title>
        <authorList>
            <person name="Schachtman D."/>
        </authorList>
    </citation>
    <scope>NUCLEOTIDE SEQUENCE [LARGE SCALE GENOMIC DNA]</scope>
    <source>
        <strain evidence="6 7">BE187</strain>
    </source>
</reference>
<evidence type="ECO:0000256" key="2">
    <source>
        <dbReference type="ARBA" id="ARBA00022908"/>
    </source>
</evidence>
<comment type="similarity">
    <text evidence="1">Belongs to the 'phage' integrase family.</text>
</comment>
<sequence>MRTALTKRIVANAQPQSKPYELRDLATRGLILRVQPSGHKAWIVTWAHGKRRTLGAVEYLTLEQARAQAAQAMAEAVQQRLPTLAKAKPNTCTLGAFLTDHYEPWARVELRRGARYAQRIRTHFADLLKRPLHEIDVPTVDRWWRERLSDGQGKQVAKATAYRDLATLRAALSMAVEWKLLQTNALLGMRQKAVESRKIVRFLSPAEEARLRQALTARDRKLIQGRANGNAVRRARQLPALPDLPLDGFGDHLTPVVLLAMNTGLRRGELLSLQWSDVDLEAKVITIQAVNAKNGRQRHLPLNNEALSVMTRWSHQSGGPGAVFEPNDVKKGWNALLDEAGIQAFRFHDLRHDFASKLVRKGVDLNTVRELLGHADIKMTLRYAHLAPDGLAAAVAKLG</sequence>
<dbReference type="EMBL" id="JAVDVW010000001">
    <property type="protein sequence ID" value="MDR7099170.1"/>
    <property type="molecule type" value="Genomic_DNA"/>
</dbReference>
<proteinExistence type="inferred from homology"/>
<dbReference type="InterPro" id="IPR050808">
    <property type="entry name" value="Phage_Integrase"/>
</dbReference>
<evidence type="ECO:0000256" key="1">
    <source>
        <dbReference type="ARBA" id="ARBA00008857"/>
    </source>
</evidence>
<dbReference type="InterPro" id="IPR010998">
    <property type="entry name" value="Integrase_recombinase_N"/>
</dbReference>
<dbReference type="Proteomes" id="UP001267878">
    <property type="component" value="Unassembled WGS sequence"/>
</dbReference>
<dbReference type="InterPro" id="IPR038488">
    <property type="entry name" value="Integrase_DNA-bd_sf"/>
</dbReference>
<dbReference type="SUPFAM" id="SSF56349">
    <property type="entry name" value="DNA breaking-rejoining enzymes"/>
    <property type="match status" value="1"/>
</dbReference>
<dbReference type="InterPro" id="IPR002104">
    <property type="entry name" value="Integrase_catalytic"/>
</dbReference>
<evidence type="ECO:0000256" key="3">
    <source>
        <dbReference type="ARBA" id="ARBA00023125"/>
    </source>
</evidence>
<dbReference type="Pfam" id="PF13356">
    <property type="entry name" value="Arm-DNA-bind_3"/>
    <property type="match status" value="1"/>
</dbReference>
<dbReference type="CDD" id="cd00796">
    <property type="entry name" value="INT_Rci_Hp1_C"/>
    <property type="match status" value="1"/>
</dbReference>
<keyword evidence="2" id="KW-0229">DNA integration</keyword>
<dbReference type="InterPro" id="IPR013762">
    <property type="entry name" value="Integrase-like_cat_sf"/>
</dbReference>
<dbReference type="InterPro" id="IPR011010">
    <property type="entry name" value="DNA_brk_join_enz"/>
</dbReference>
<dbReference type="Gene3D" id="1.10.150.130">
    <property type="match status" value="1"/>
</dbReference>
<evidence type="ECO:0000259" key="5">
    <source>
        <dbReference type="PROSITE" id="PS51898"/>
    </source>
</evidence>
<keyword evidence="7" id="KW-1185">Reference proteome</keyword>
<protein>
    <submittedName>
        <fullName evidence="6">Integrase</fullName>
    </submittedName>
</protein>
<keyword evidence="4" id="KW-0233">DNA recombination</keyword>
<comment type="caution">
    <text evidence="6">The sequence shown here is derived from an EMBL/GenBank/DDBJ whole genome shotgun (WGS) entry which is preliminary data.</text>
</comment>
<evidence type="ECO:0000256" key="4">
    <source>
        <dbReference type="ARBA" id="ARBA00023172"/>
    </source>
</evidence>
<dbReference type="Gene3D" id="1.10.443.10">
    <property type="entry name" value="Intergrase catalytic core"/>
    <property type="match status" value="2"/>
</dbReference>
<dbReference type="Pfam" id="PF00589">
    <property type="entry name" value="Phage_integrase"/>
    <property type="match status" value="1"/>
</dbReference>
<dbReference type="PROSITE" id="PS51898">
    <property type="entry name" value="TYR_RECOMBINASE"/>
    <property type="match status" value="1"/>
</dbReference>
<dbReference type="PANTHER" id="PTHR30629:SF2">
    <property type="entry name" value="PROPHAGE INTEGRASE INTS-RELATED"/>
    <property type="match status" value="1"/>
</dbReference>
<name>A0ABU1VPB8_9GAMM</name>
<dbReference type="RefSeq" id="WP_310053364.1">
    <property type="nucleotide sequence ID" value="NZ_JAVDVW010000001.1"/>
</dbReference>
<evidence type="ECO:0000313" key="7">
    <source>
        <dbReference type="Proteomes" id="UP001267878"/>
    </source>
</evidence>
<dbReference type="InterPro" id="IPR025166">
    <property type="entry name" value="Integrase_DNA_bind_dom"/>
</dbReference>
<dbReference type="PANTHER" id="PTHR30629">
    <property type="entry name" value="PROPHAGE INTEGRASE"/>
    <property type="match status" value="1"/>
</dbReference>
<evidence type="ECO:0000313" key="6">
    <source>
        <dbReference type="EMBL" id="MDR7099170.1"/>
    </source>
</evidence>
<accession>A0ABU1VPB8</accession>
<keyword evidence="3" id="KW-0238">DNA-binding</keyword>
<gene>
    <name evidence="6" type="ORF">J2X04_001517</name>
</gene>